<proteinExistence type="predicted"/>
<dbReference type="Proteomes" id="UP001500567">
    <property type="component" value="Unassembled WGS sequence"/>
</dbReference>
<dbReference type="Pfam" id="PF10592">
    <property type="entry name" value="AIPR"/>
    <property type="match status" value="1"/>
</dbReference>
<comment type="caution">
    <text evidence="2">The sequence shown here is derived from an EMBL/GenBank/DDBJ whole genome shotgun (WGS) entry which is preliminary data.</text>
</comment>
<keyword evidence="3" id="KW-1185">Reference proteome</keyword>
<feature type="domain" description="Abortive phage infection protein C-terminal" evidence="1">
    <location>
        <begin position="257"/>
        <end position="540"/>
    </location>
</feature>
<evidence type="ECO:0000259" key="1">
    <source>
        <dbReference type="Pfam" id="PF10592"/>
    </source>
</evidence>
<reference evidence="3" key="1">
    <citation type="journal article" date="2019" name="Int. J. Syst. Evol. Microbiol.">
        <title>The Global Catalogue of Microorganisms (GCM) 10K type strain sequencing project: providing services to taxonomists for standard genome sequencing and annotation.</title>
        <authorList>
            <consortium name="The Broad Institute Genomics Platform"/>
            <consortium name="The Broad Institute Genome Sequencing Center for Infectious Disease"/>
            <person name="Wu L."/>
            <person name="Ma J."/>
        </authorList>
    </citation>
    <scope>NUCLEOTIDE SEQUENCE [LARGE SCALE GENOMIC DNA]</scope>
    <source>
        <strain evidence="3">JCM 17224</strain>
    </source>
</reference>
<organism evidence="2 3">
    <name type="scientific">Hymenobacter fastidiosus</name>
    <dbReference type="NCBI Taxonomy" id="486264"/>
    <lineage>
        <taxon>Bacteria</taxon>
        <taxon>Pseudomonadati</taxon>
        <taxon>Bacteroidota</taxon>
        <taxon>Cytophagia</taxon>
        <taxon>Cytophagales</taxon>
        <taxon>Hymenobacteraceae</taxon>
        <taxon>Hymenobacter</taxon>
    </lineage>
</organism>
<evidence type="ECO:0000313" key="2">
    <source>
        <dbReference type="EMBL" id="GAA4001855.1"/>
    </source>
</evidence>
<dbReference type="InterPro" id="IPR018891">
    <property type="entry name" value="AIPR_C"/>
</dbReference>
<dbReference type="EMBL" id="BAABDJ010000007">
    <property type="protein sequence ID" value="GAA4001855.1"/>
    <property type="molecule type" value="Genomic_DNA"/>
</dbReference>
<evidence type="ECO:0000313" key="3">
    <source>
        <dbReference type="Proteomes" id="UP001500567"/>
    </source>
</evidence>
<protein>
    <recommendedName>
        <fullName evidence="1">Abortive phage infection protein C-terminal domain-containing protein</fullName>
    </recommendedName>
</protein>
<sequence>MSNPKNDSSDLRVNNVKMFLDGYLSKIAEKFNVSRSEAFEIFSIASVLDKPFGEVRDCVIVKRKQDGGIDGVYFEDYNGEYTMHLFQCKDSPSLKQNDIEKFKSDCSSIFVSGSKLDKPNLLDLKEKILEYKNLLNKGKIVDIKQYFLYNGHNKDSKYMANESTFNAFNIKGEFEVIDADDLYARVSSLIKSQNRRNKVEYVFNPQNSNITSQKDNQGLISFSKYEVKAAIFRLDAIELCEMLEKEKQVNGTIEKMFSENIRWFLGKKNLTNEKIAETLRGDKSYYFPFLNNGITIICDEFRLPQNAQMGKYIIPVVNPVIVNGLQTSYIIYQQYLDDKDSLADVSVTIRLYQTGDPDLVEQITDATNTQSAISFKDKISNKHFNVYAKEVFDHKSIGYISKRGEVFTNLVSINAGKTVRSDFVLKLWYASFYEEPYIACFQEQVAFKDIYQASVDSKNYLNSVFNGDINSPLYSQMFFAYSIYDVYQNEYRKTIGAGDKEDRVDNFRILSTIEDGFIVYMVYKLLAEYLEDVSIDDIVQALDDVADIVKSGDDSFVKDKESYLNAYIHADYEDDIYRRMISEIMSFKNRKKKLEAIYSIKVNLDKIVL</sequence>
<name>A0ABP7RT33_9BACT</name>
<accession>A0ABP7RT33</accession>
<gene>
    <name evidence="2" type="ORF">GCM10022408_11450</name>
</gene>
<dbReference type="RefSeq" id="WP_345071594.1">
    <property type="nucleotide sequence ID" value="NZ_BAABDJ010000007.1"/>
</dbReference>